<evidence type="ECO:0000313" key="2">
    <source>
        <dbReference type="EMBL" id="CAK9312393.1"/>
    </source>
</evidence>
<organism evidence="2 3">
    <name type="scientific">Citrullus colocynthis</name>
    <name type="common">colocynth</name>
    <dbReference type="NCBI Taxonomy" id="252529"/>
    <lineage>
        <taxon>Eukaryota</taxon>
        <taxon>Viridiplantae</taxon>
        <taxon>Streptophyta</taxon>
        <taxon>Embryophyta</taxon>
        <taxon>Tracheophyta</taxon>
        <taxon>Spermatophyta</taxon>
        <taxon>Magnoliopsida</taxon>
        <taxon>eudicotyledons</taxon>
        <taxon>Gunneridae</taxon>
        <taxon>Pentapetalae</taxon>
        <taxon>rosids</taxon>
        <taxon>fabids</taxon>
        <taxon>Cucurbitales</taxon>
        <taxon>Cucurbitaceae</taxon>
        <taxon>Benincaseae</taxon>
        <taxon>Citrullus</taxon>
    </lineage>
</organism>
<accession>A0ABP0XW47</accession>
<dbReference type="EMBL" id="OZ021745">
    <property type="protein sequence ID" value="CAK9312393.1"/>
    <property type="molecule type" value="Genomic_DNA"/>
</dbReference>
<proteinExistence type="predicted"/>
<feature type="region of interest" description="Disordered" evidence="1">
    <location>
        <begin position="47"/>
        <end position="76"/>
    </location>
</feature>
<gene>
    <name evidence="2" type="ORF">CITCOLO1_LOCUS4079</name>
</gene>
<reference evidence="2 3" key="1">
    <citation type="submission" date="2024-03" db="EMBL/GenBank/DDBJ databases">
        <authorList>
            <person name="Gkanogiannis A."/>
            <person name="Becerra Lopez-Lavalle L."/>
        </authorList>
    </citation>
    <scope>NUCLEOTIDE SEQUENCE [LARGE SCALE GENOMIC DNA]</scope>
</reference>
<name>A0ABP0XW47_9ROSI</name>
<feature type="compositionally biased region" description="Basic and acidic residues" evidence="1">
    <location>
        <begin position="63"/>
        <end position="76"/>
    </location>
</feature>
<evidence type="ECO:0000313" key="3">
    <source>
        <dbReference type="Proteomes" id="UP001642487"/>
    </source>
</evidence>
<keyword evidence="3" id="KW-1185">Reference proteome</keyword>
<evidence type="ECO:0000256" key="1">
    <source>
        <dbReference type="SAM" id="MobiDB-lite"/>
    </source>
</evidence>
<dbReference type="Proteomes" id="UP001642487">
    <property type="component" value="Chromosome 11"/>
</dbReference>
<sequence>MGSQQTCVFSHSTFSSVASELEHPSYSKQLQSLLWLTRARKVEKIGIEESRRDLASRQQQARRKGEEDRNNAPLKREKNLEAHLANNFVLNKPHPALQIPYTYSLLSYFPFH</sequence>
<protein>
    <submittedName>
        <fullName evidence="2">Uncharacterized protein</fullName>
    </submittedName>
</protein>